<dbReference type="AlphaFoldDB" id="A0A8S2FQE9"/>
<dbReference type="EMBL" id="CAJNOK010037468">
    <property type="protein sequence ID" value="CAF1530983.1"/>
    <property type="molecule type" value="Genomic_DNA"/>
</dbReference>
<feature type="compositionally biased region" description="Polar residues" evidence="1">
    <location>
        <begin position="34"/>
        <end position="48"/>
    </location>
</feature>
<evidence type="ECO:0000313" key="4">
    <source>
        <dbReference type="Proteomes" id="UP000677228"/>
    </source>
</evidence>
<dbReference type="Proteomes" id="UP000677228">
    <property type="component" value="Unassembled WGS sequence"/>
</dbReference>
<gene>
    <name evidence="2" type="ORF">OVA965_LOCUS38254</name>
    <name evidence="3" type="ORF">TMI583_LOCUS39423</name>
</gene>
<comment type="caution">
    <text evidence="2">The sequence shown here is derived from an EMBL/GenBank/DDBJ whole genome shotgun (WGS) entry which is preliminary data.</text>
</comment>
<feature type="region of interest" description="Disordered" evidence="1">
    <location>
        <begin position="64"/>
        <end position="98"/>
    </location>
</feature>
<accession>A0A8S2FQE9</accession>
<sequence>MPTPTAKVSVTIQDTALQQDQIPINHDDPFLSPIVSNAAPSQHASSDASVAICNQDKVEAQMMEEGKKDQDNNVDENHDSPADMPGGADDPHDGIVNETNINPTTLDSNQCGSGLVTSTPRSQLGVSTSILDHPFVGDAYQLYKGNQATMKRYLNSSASDEPNMPSSESSYHRWICNSAVVTRKSFIERFKDIWSVFLRTVDFECQGWWLDSKTSLTLLLHDETHEMVKESRGELFSLQKSYRRLAPSHHRMILS</sequence>
<dbReference type="EMBL" id="CAJOBA010059704">
    <property type="protein sequence ID" value="CAF4317977.1"/>
    <property type="molecule type" value="Genomic_DNA"/>
</dbReference>
<reference evidence="2" key="1">
    <citation type="submission" date="2021-02" db="EMBL/GenBank/DDBJ databases">
        <authorList>
            <person name="Nowell W R."/>
        </authorList>
    </citation>
    <scope>NUCLEOTIDE SEQUENCE</scope>
</reference>
<evidence type="ECO:0000256" key="1">
    <source>
        <dbReference type="SAM" id="MobiDB-lite"/>
    </source>
</evidence>
<feature type="compositionally biased region" description="Basic and acidic residues" evidence="1">
    <location>
        <begin position="64"/>
        <end position="81"/>
    </location>
</feature>
<protein>
    <submittedName>
        <fullName evidence="2">Uncharacterized protein</fullName>
    </submittedName>
</protein>
<name>A0A8S2FQE9_9BILA</name>
<organism evidence="2 4">
    <name type="scientific">Didymodactylos carnosus</name>
    <dbReference type="NCBI Taxonomy" id="1234261"/>
    <lineage>
        <taxon>Eukaryota</taxon>
        <taxon>Metazoa</taxon>
        <taxon>Spiralia</taxon>
        <taxon>Gnathifera</taxon>
        <taxon>Rotifera</taxon>
        <taxon>Eurotatoria</taxon>
        <taxon>Bdelloidea</taxon>
        <taxon>Philodinida</taxon>
        <taxon>Philodinidae</taxon>
        <taxon>Didymodactylos</taxon>
    </lineage>
</organism>
<evidence type="ECO:0000313" key="2">
    <source>
        <dbReference type="EMBL" id="CAF1530983.1"/>
    </source>
</evidence>
<proteinExistence type="predicted"/>
<evidence type="ECO:0000313" key="3">
    <source>
        <dbReference type="EMBL" id="CAF4317977.1"/>
    </source>
</evidence>
<dbReference type="Proteomes" id="UP000682733">
    <property type="component" value="Unassembled WGS sequence"/>
</dbReference>
<feature type="region of interest" description="Disordered" evidence="1">
    <location>
        <begin position="23"/>
        <end position="49"/>
    </location>
</feature>